<dbReference type="Proteomes" id="UP000238649">
    <property type="component" value="Unassembled WGS sequence"/>
</dbReference>
<dbReference type="Gene3D" id="3.40.50.1240">
    <property type="entry name" value="Phosphoglycerate mutase-like"/>
    <property type="match status" value="1"/>
</dbReference>
<gene>
    <name evidence="2" type="ORF">CJ671_03340</name>
</gene>
<evidence type="ECO:0000256" key="1">
    <source>
        <dbReference type="PIRSR" id="PIRSR613078-2"/>
    </source>
</evidence>
<dbReference type="OrthoDB" id="9810154at2"/>
<accession>A0A2S9SUQ2</accession>
<reference evidence="2 3" key="1">
    <citation type="submission" date="2017-09" db="EMBL/GenBank/DDBJ databases">
        <title>Reassesment of A. cryaerophilus.</title>
        <authorList>
            <person name="Perez-Cataluna A."/>
            <person name="Collado L."/>
            <person name="Salgado O."/>
            <person name="Lefinanco V."/>
            <person name="Figueras M.J."/>
        </authorList>
    </citation>
    <scope>NUCLEOTIDE SEQUENCE [LARGE SCALE GENOMIC DNA]</scope>
    <source>
        <strain evidence="2 3">LMG 9871</strain>
    </source>
</reference>
<feature type="binding site" evidence="1">
    <location>
        <position position="58"/>
    </location>
    <ligand>
        <name>substrate</name>
    </ligand>
</feature>
<dbReference type="InterPro" id="IPR013078">
    <property type="entry name" value="His_Pase_superF_clade-1"/>
</dbReference>
<comment type="caution">
    <text evidence="2">The sequence shown here is derived from an EMBL/GenBank/DDBJ whole genome shotgun (WGS) entry which is preliminary data.</text>
</comment>
<dbReference type="EMBL" id="NXGH01000006">
    <property type="protein sequence ID" value="PRM90301.1"/>
    <property type="molecule type" value="Genomic_DNA"/>
</dbReference>
<evidence type="ECO:0000313" key="3">
    <source>
        <dbReference type="Proteomes" id="UP000238649"/>
    </source>
</evidence>
<dbReference type="PANTHER" id="PTHR47623">
    <property type="entry name" value="OS09G0287300 PROTEIN"/>
    <property type="match status" value="1"/>
</dbReference>
<evidence type="ECO:0000313" key="2">
    <source>
        <dbReference type="EMBL" id="PRM90301.1"/>
    </source>
</evidence>
<dbReference type="SUPFAM" id="SSF53254">
    <property type="entry name" value="Phosphoglycerate mutase-like"/>
    <property type="match status" value="1"/>
</dbReference>
<sequence length="165" mass="19412">MKELILIRHAKSSWSNPLLDDFERPLNKRGEKNAPFMAKVLKQKGLTLDLIISSPSIRTKQTLDYFIQEFDYKEEIIFEKSIYEAPFENLLKVIKNIDDKYKTIFLFGHNPGLNDLVDFLIGNFEENIPTSGVLKLNFDIKKWEDIKEKIGILEFFIYPKMFDKS</sequence>
<dbReference type="InterPro" id="IPR029033">
    <property type="entry name" value="His_PPase_superfam"/>
</dbReference>
<dbReference type="PANTHER" id="PTHR47623:SF1">
    <property type="entry name" value="OS09G0287300 PROTEIN"/>
    <property type="match status" value="1"/>
</dbReference>
<dbReference type="CDD" id="cd07067">
    <property type="entry name" value="HP_PGM_like"/>
    <property type="match status" value="1"/>
</dbReference>
<dbReference type="RefSeq" id="WP_105911310.1">
    <property type="nucleotide sequence ID" value="NZ_NXGH01000006.1"/>
</dbReference>
<dbReference type="AlphaFoldDB" id="A0A2S9SUQ2"/>
<proteinExistence type="predicted"/>
<dbReference type="Pfam" id="PF00300">
    <property type="entry name" value="His_Phos_1"/>
    <property type="match status" value="1"/>
</dbReference>
<organism evidence="2 3">
    <name type="scientific">Aliarcobacter cryaerophilus</name>
    <dbReference type="NCBI Taxonomy" id="28198"/>
    <lineage>
        <taxon>Bacteria</taxon>
        <taxon>Pseudomonadati</taxon>
        <taxon>Campylobacterota</taxon>
        <taxon>Epsilonproteobacteria</taxon>
        <taxon>Campylobacterales</taxon>
        <taxon>Arcobacteraceae</taxon>
        <taxon>Aliarcobacter</taxon>
    </lineage>
</organism>
<name>A0A2S9SUQ2_9BACT</name>
<protein>
    <submittedName>
        <fullName evidence="2">Phosphohistidine phosphatase</fullName>
    </submittedName>
</protein>